<sequence>MFAAGATEALLGAVTHEDTTVRHYALTGLSNLCSYPGAASVIREHEAMGRLRKLASHANHPAATQPLKYAARIVGIVSEDAACATGEIVDAASSSSTSISQDSGSQDTPRSGSPQDTPRSS</sequence>
<dbReference type="Gene3D" id="1.25.10.10">
    <property type="entry name" value="Leucine-rich Repeat Variant"/>
    <property type="match status" value="1"/>
</dbReference>
<dbReference type="InterPro" id="IPR011989">
    <property type="entry name" value="ARM-like"/>
</dbReference>
<dbReference type="EMBL" id="HBKO01029137">
    <property type="protein sequence ID" value="CAE2242808.1"/>
    <property type="molecule type" value="Transcribed_RNA"/>
</dbReference>
<feature type="compositionally biased region" description="Polar residues" evidence="1">
    <location>
        <begin position="109"/>
        <end position="121"/>
    </location>
</feature>
<name>A0A7S4IXP8_9EUKA</name>
<feature type="region of interest" description="Disordered" evidence="1">
    <location>
        <begin position="91"/>
        <end position="121"/>
    </location>
</feature>
<feature type="compositionally biased region" description="Low complexity" evidence="1">
    <location>
        <begin position="93"/>
        <end position="108"/>
    </location>
</feature>
<reference evidence="2" key="1">
    <citation type="submission" date="2021-01" db="EMBL/GenBank/DDBJ databases">
        <authorList>
            <person name="Corre E."/>
            <person name="Pelletier E."/>
            <person name="Niang G."/>
            <person name="Scheremetjew M."/>
            <person name="Finn R."/>
            <person name="Kale V."/>
            <person name="Holt S."/>
            <person name="Cochrane G."/>
            <person name="Meng A."/>
            <person name="Brown T."/>
            <person name="Cohen L."/>
        </authorList>
    </citation>
    <scope>NUCLEOTIDE SEQUENCE</scope>
    <source>
        <strain evidence="2">UIO037</strain>
    </source>
</reference>
<dbReference type="InterPro" id="IPR016024">
    <property type="entry name" value="ARM-type_fold"/>
</dbReference>
<proteinExistence type="predicted"/>
<protein>
    <submittedName>
        <fullName evidence="2">Uncharacterized protein</fullName>
    </submittedName>
</protein>
<gene>
    <name evidence="2" type="ORF">CPOL0286_LOCUS13265</name>
</gene>
<dbReference type="AlphaFoldDB" id="A0A7S4IXP8"/>
<accession>A0A7S4IXP8</accession>
<evidence type="ECO:0000256" key="1">
    <source>
        <dbReference type="SAM" id="MobiDB-lite"/>
    </source>
</evidence>
<evidence type="ECO:0000313" key="2">
    <source>
        <dbReference type="EMBL" id="CAE2242808.1"/>
    </source>
</evidence>
<dbReference type="SUPFAM" id="SSF48371">
    <property type="entry name" value="ARM repeat"/>
    <property type="match status" value="1"/>
</dbReference>
<organism evidence="2">
    <name type="scientific">Prymnesium polylepis</name>
    <dbReference type="NCBI Taxonomy" id="72548"/>
    <lineage>
        <taxon>Eukaryota</taxon>
        <taxon>Haptista</taxon>
        <taxon>Haptophyta</taxon>
        <taxon>Prymnesiophyceae</taxon>
        <taxon>Prymnesiales</taxon>
        <taxon>Prymnesiaceae</taxon>
        <taxon>Prymnesium</taxon>
    </lineage>
</organism>